<dbReference type="AlphaFoldDB" id="A0A559JN26"/>
<feature type="domain" description="Cyclic nucleotide-binding" evidence="5">
    <location>
        <begin position="96"/>
        <end position="202"/>
    </location>
</feature>
<gene>
    <name evidence="7" type="ORF">FPZ45_09050</name>
</gene>
<dbReference type="Proteomes" id="UP000316330">
    <property type="component" value="Unassembled WGS sequence"/>
</dbReference>
<proteinExistence type="predicted"/>
<name>A0A559JN26_9BACL</name>
<dbReference type="InterPro" id="IPR012318">
    <property type="entry name" value="HTH_CRP"/>
</dbReference>
<dbReference type="SUPFAM" id="SSF46785">
    <property type="entry name" value="Winged helix' DNA-binding domain"/>
    <property type="match status" value="1"/>
</dbReference>
<evidence type="ECO:0000259" key="6">
    <source>
        <dbReference type="PROSITE" id="PS51063"/>
    </source>
</evidence>
<keyword evidence="4" id="KW-0804">Transcription</keyword>
<protein>
    <submittedName>
        <fullName evidence="7">Cyclic nucleotide-binding domain-containing protein</fullName>
    </submittedName>
</protein>
<dbReference type="InterPro" id="IPR000595">
    <property type="entry name" value="cNMP-bd_dom"/>
</dbReference>
<dbReference type="Pfam" id="PF13545">
    <property type="entry name" value="HTH_Crp_2"/>
    <property type="match status" value="1"/>
</dbReference>
<evidence type="ECO:0000313" key="7">
    <source>
        <dbReference type="EMBL" id="TVY01285.1"/>
    </source>
</evidence>
<dbReference type="PANTHER" id="PTHR24567">
    <property type="entry name" value="CRP FAMILY TRANSCRIPTIONAL REGULATORY PROTEIN"/>
    <property type="match status" value="1"/>
</dbReference>
<dbReference type="InterPro" id="IPR018490">
    <property type="entry name" value="cNMP-bd_dom_sf"/>
</dbReference>
<dbReference type="EMBL" id="VNJJ01000004">
    <property type="protein sequence ID" value="TVY01285.1"/>
    <property type="molecule type" value="Genomic_DNA"/>
</dbReference>
<dbReference type="InterPro" id="IPR014710">
    <property type="entry name" value="RmlC-like_jellyroll"/>
</dbReference>
<dbReference type="SUPFAM" id="SSF51206">
    <property type="entry name" value="cAMP-binding domain-like"/>
    <property type="match status" value="1"/>
</dbReference>
<feature type="domain" description="HTH crp-type" evidence="6">
    <location>
        <begin position="216"/>
        <end position="287"/>
    </location>
</feature>
<evidence type="ECO:0000259" key="5">
    <source>
        <dbReference type="PROSITE" id="PS50042"/>
    </source>
</evidence>
<sequence length="299" mass="34095">MSGWLTRKYTSNPGTPRPRRFGVLSNAECCREERTYVLLLREYCNYNEFRQRPAIMGSLTFMTGWSNMRKIKDPSLMRGLMDLHGLSGAFGKKTEEVMELYAFDKGEIIYAIGERIDHLFMLVKGKAKIYRVLPNGKSILLRFNNPLSLIGDVEMLGDHDVVSMVESVNESIFIGIKRQDLAETAYEDPAFLRFIIKHLAQKLHTNSSVASLNILYPAETRFASYLLSITMDDNDRARIEEIKSSKLTEIAELLGTSYRHLNRVIAKFVSAGWVERSRGSLYVKDIEALKRLASGNSYN</sequence>
<keyword evidence="8" id="KW-1185">Reference proteome</keyword>
<evidence type="ECO:0000256" key="3">
    <source>
        <dbReference type="ARBA" id="ARBA00023159"/>
    </source>
</evidence>
<dbReference type="GO" id="GO:0005829">
    <property type="term" value="C:cytosol"/>
    <property type="evidence" value="ECO:0007669"/>
    <property type="project" value="TreeGrafter"/>
</dbReference>
<dbReference type="InterPro" id="IPR050397">
    <property type="entry name" value="Env_Response_Regulators"/>
</dbReference>
<evidence type="ECO:0000256" key="2">
    <source>
        <dbReference type="ARBA" id="ARBA00023125"/>
    </source>
</evidence>
<dbReference type="GO" id="GO:0003700">
    <property type="term" value="F:DNA-binding transcription factor activity"/>
    <property type="evidence" value="ECO:0007669"/>
    <property type="project" value="TreeGrafter"/>
</dbReference>
<dbReference type="InterPro" id="IPR036390">
    <property type="entry name" value="WH_DNA-bd_sf"/>
</dbReference>
<dbReference type="PANTHER" id="PTHR24567:SF26">
    <property type="entry name" value="REGULATORY PROTEIN YEIL"/>
    <property type="match status" value="1"/>
</dbReference>
<evidence type="ECO:0000256" key="4">
    <source>
        <dbReference type="ARBA" id="ARBA00023163"/>
    </source>
</evidence>
<evidence type="ECO:0000256" key="1">
    <source>
        <dbReference type="ARBA" id="ARBA00023015"/>
    </source>
</evidence>
<organism evidence="7 8">
    <name type="scientific">Cohnella terricola</name>
    <dbReference type="NCBI Taxonomy" id="1289167"/>
    <lineage>
        <taxon>Bacteria</taxon>
        <taxon>Bacillati</taxon>
        <taxon>Bacillota</taxon>
        <taxon>Bacilli</taxon>
        <taxon>Bacillales</taxon>
        <taxon>Paenibacillaceae</taxon>
        <taxon>Cohnella</taxon>
    </lineage>
</organism>
<dbReference type="CDD" id="cd00038">
    <property type="entry name" value="CAP_ED"/>
    <property type="match status" value="1"/>
</dbReference>
<evidence type="ECO:0000313" key="8">
    <source>
        <dbReference type="Proteomes" id="UP000316330"/>
    </source>
</evidence>
<dbReference type="Gene3D" id="2.60.120.10">
    <property type="entry name" value="Jelly Rolls"/>
    <property type="match status" value="1"/>
</dbReference>
<keyword evidence="2" id="KW-0238">DNA-binding</keyword>
<dbReference type="GO" id="GO:0003677">
    <property type="term" value="F:DNA binding"/>
    <property type="evidence" value="ECO:0007669"/>
    <property type="project" value="UniProtKB-KW"/>
</dbReference>
<reference evidence="7 8" key="1">
    <citation type="submission" date="2019-07" db="EMBL/GenBank/DDBJ databases">
        <authorList>
            <person name="Kim J."/>
        </authorList>
    </citation>
    <scope>NUCLEOTIDE SEQUENCE [LARGE SCALE GENOMIC DNA]</scope>
    <source>
        <strain evidence="7 8">G13</strain>
    </source>
</reference>
<keyword evidence="1" id="KW-0805">Transcription regulation</keyword>
<accession>A0A559JN26</accession>
<keyword evidence="3" id="KW-0010">Activator</keyword>
<dbReference type="PROSITE" id="PS51063">
    <property type="entry name" value="HTH_CRP_2"/>
    <property type="match status" value="1"/>
</dbReference>
<dbReference type="PROSITE" id="PS50042">
    <property type="entry name" value="CNMP_BINDING_3"/>
    <property type="match status" value="1"/>
</dbReference>
<dbReference type="OrthoDB" id="581021at2"/>
<dbReference type="Pfam" id="PF00027">
    <property type="entry name" value="cNMP_binding"/>
    <property type="match status" value="1"/>
</dbReference>
<comment type="caution">
    <text evidence="7">The sequence shown here is derived from an EMBL/GenBank/DDBJ whole genome shotgun (WGS) entry which is preliminary data.</text>
</comment>